<keyword evidence="1" id="KW-0472">Membrane</keyword>
<accession>A0ABD4TEC3</accession>
<reference evidence="2 3" key="1">
    <citation type="submission" date="2018-05" db="EMBL/GenBank/DDBJ databases">
        <title>Isolation and characterization of genus Methanoculleus species and their viruses from deep sea marine sediment offshore southwestern Taiwan.</title>
        <authorList>
            <person name="Wei W.-H."/>
            <person name="Chen W.-C."/>
            <person name="Lai M.-C."/>
            <person name="Chen S.-C."/>
        </authorList>
    </citation>
    <scope>NUCLEOTIDE SEQUENCE [LARGE SCALE GENOMIC DNA]</scope>
    <source>
        <strain evidence="2 3">CWC-02</strain>
    </source>
</reference>
<keyword evidence="1" id="KW-0812">Transmembrane</keyword>
<gene>
    <name evidence="2" type="ORF">DIC75_09865</name>
</gene>
<name>A0ABD4TEC3_9EURY</name>
<proteinExistence type="predicted"/>
<feature type="transmembrane region" description="Helical" evidence="1">
    <location>
        <begin position="34"/>
        <end position="55"/>
    </location>
</feature>
<dbReference type="AlphaFoldDB" id="A0ABD4TEC3"/>
<organism evidence="2 3">
    <name type="scientific">Methanoculleus oceani</name>
    <dbReference type="NCBI Taxonomy" id="2184756"/>
    <lineage>
        <taxon>Archaea</taxon>
        <taxon>Methanobacteriati</taxon>
        <taxon>Methanobacteriota</taxon>
        <taxon>Stenosarchaea group</taxon>
        <taxon>Methanomicrobia</taxon>
        <taxon>Methanomicrobiales</taxon>
        <taxon>Methanomicrobiaceae</taxon>
        <taxon>Methanoculleus</taxon>
    </lineage>
</organism>
<dbReference type="EMBL" id="QFDM01000003">
    <property type="protein sequence ID" value="MCM2466605.1"/>
    <property type="molecule type" value="Genomic_DNA"/>
</dbReference>
<evidence type="ECO:0000313" key="3">
    <source>
        <dbReference type="Proteomes" id="UP001523230"/>
    </source>
</evidence>
<evidence type="ECO:0000313" key="2">
    <source>
        <dbReference type="EMBL" id="MCM2466605.1"/>
    </source>
</evidence>
<dbReference type="Proteomes" id="UP001523230">
    <property type="component" value="Unassembled WGS sequence"/>
</dbReference>
<keyword evidence="3" id="KW-1185">Reference proteome</keyword>
<evidence type="ECO:0000256" key="1">
    <source>
        <dbReference type="SAM" id="Phobius"/>
    </source>
</evidence>
<keyword evidence="1" id="KW-1133">Transmembrane helix</keyword>
<sequence>MTMKRKTVSLGLAASAIVIAAAWAALAAGLIPLWAAETAIVIAFPALVLFLGLWWRAPGGEEDIPFIGY</sequence>
<comment type="caution">
    <text evidence="2">The sequence shown here is derived from an EMBL/GenBank/DDBJ whole genome shotgun (WGS) entry which is preliminary data.</text>
</comment>
<protein>
    <submittedName>
        <fullName evidence="2">Uncharacterized protein</fullName>
    </submittedName>
</protein>